<dbReference type="Proteomes" id="UP000646911">
    <property type="component" value="Unassembled WGS sequence"/>
</dbReference>
<organism evidence="1 2">
    <name type="scientific">Undibacterium umbellatum</name>
    <dbReference type="NCBI Taxonomy" id="2762300"/>
    <lineage>
        <taxon>Bacteria</taxon>
        <taxon>Pseudomonadati</taxon>
        <taxon>Pseudomonadota</taxon>
        <taxon>Betaproteobacteria</taxon>
        <taxon>Burkholderiales</taxon>
        <taxon>Oxalobacteraceae</taxon>
        <taxon>Undibacterium</taxon>
    </lineage>
</organism>
<protein>
    <submittedName>
        <fullName evidence="1">Uncharacterized protein</fullName>
    </submittedName>
</protein>
<dbReference type="RefSeq" id="WP_186956457.1">
    <property type="nucleotide sequence ID" value="NZ_JACOFX010000020.1"/>
</dbReference>
<dbReference type="SUPFAM" id="SSF52096">
    <property type="entry name" value="ClpP/crotonase"/>
    <property type="match status" value="1"/>
</dbReference>
<comment type="caution">
    <text evidence="1">The sequence shown here is derived from an EMBL/GenBank/DDBJ whole genome shotgun (WGS) entry which is preliminary data.</text>
</comment>
<evidence type="ECO:0000313" key="1">
    <source>
        <dbReference type="EMBL" id="MBC3910890.1"/>
    </source>
</evidence>
<dbReference type="Gene3D" id="3.90.226.10">
    <property type="entry name" value="2-enoyl-CoA Hydratase, Chain A, domain 1"/>
    <property type="match status" value="1"/>
</dbReference>
<dbReference type="InterPro" id="IPR029045">
    <property type="entry name" value="ClpP/crotonase-like_dom_sf"/>
</dbReference>
<sequence>MKKIQDEFYQRGSGSQILNNKKLTIPNFIVYLKCCVYRVYLSPDAVLKVLPSVSNKVMEMNFFKIGKALVFSFWLLLSDSALSATYEFDSENKLLRMTGEIVDADAKPMLAYLRKGVETIVVRSGGGSVVGALAMAKEINQRRIHVIVDRYCMSSCANYLFVAAYRKSLLPGAVLGFHGGIYGTAPIEESRSNRTKASSVSMSAFWREDDAFFEVIGFNKELLKRSHELTAPAIQTTTYKVSARGENYTFDSENEFKDFLGDLIQKKEKFGISITVNGASDSIAYFPDEKTLSRYGVKGIEAYPYPKDKQEMDLLAKTVDEKFQLIGDF</sequence>
<name>A0ABR6ZGN1_9BURK</name>
<proteinExistence type="predicted"/>
<dbReference type="EMBL" id="JACOFX010000020">
    <property type="protein sequence ID" value="MBC3910890.1"/>
    <property type="molecule type" value="Genomic_DNA"/>
</dbReference>
<gene>
    <name evidence="1" type="ORF">H8L47_25280</name>
</gene>
<reference evidence="1 2" key="1">
    <citation type="submission" date="2020-08" db="EMBL/GenBank/DDBJ databases">
        <title>Novel species isolated from subtropical streams in China.</title>
        <authorList>
            <person name="Lu H."/>
        </authorList>
    </citation>
    <scope>NUCLEOTIDE SEQUENCE [LARGE SCALE GENOMIC DNA]</scope>
    <source>
        <strain evidence="1 2">NL8W</strain>
    </source>
</reference>
<accession>A0ABR6ZGN1</accession>
<keyword evidence="2" id="KW-1185">Reference proteome</keyword>
<evidence type="ECO:0000313" key="2">
    <source>
        <dbReference type="Proteomes" id="UP000646911"/>
    </source>
</evidence>